<feature type="compositionally biased region" description="Low complexity" evidence="1">
    <location>
        <begin position="190"/>
        <end position="205"/>
    </location>
</feature>
<dbReference type="SMART" id="SM00239">
    <property type="entry name" value="C2"/>
    <property type="match status" value="1"/>
</dbReference>
<organism evidence="3 4">
    <name type="scientific">Acaulospora morrowiae</name>
    <dbReference type="NCBI Taxonomy" id="94023"/>
    <lineage>
        <taxon>Eukaryota</taxon>
        <taxon>Fungi</taxon>
        <taxon>Fungi incertae sedis</taxon>
        <taxon>Mucoromycota</taxon>
        <taxon>Glomeromycotina</taxon>
        <taxon>Glomeromycetes</taxon>
        <taxon>Diversisporales</taxon>
        <taxon>Acaulosporaceae</taxon>
        <taxon>Acaulospora</taxon>
    </lineage>
</organism>
<evidence type="ECO:0000256" key="1">
    <source>
        <dbReference type="SAM" id="MobiDB-lite"/>
    </source>
</evidence>
<feature type="compositionally biased region" description="Polar residues" evidence="1">
    <location>
        <begin position="225"/>
        <end position="241"/>
    </location>
</feature>
<sequence>MSKNLGELVVVAIKGRNLTSSGIGKADPFVTFRIGDTARRTKADKRGGQNPNWDDEVRFQLKDESSNKKMKVQVYIEDKREHDLIGETVIDLKNVLEKGEVDEWFEVKFRNKYAGEVFLEMTFYSAGEPPPVSANQRIHPVAPTTIHQTQSPPYKPPSSNYPPTTPISNNASAPYPPPHNYPPNNPVLSPPLQSSKLPPVQQYPPVSQPYPPVSQVNSTPYPPVSQANSTPYPPFSTQYPPVSQGYPLTPSSQMSTSPQGAMSFPVPTPTPSGAPHTGGYPSFSGYPNYNYTPPPPSIGNDGMYQQQPPYPPGDSHVHPPTSNPNFYPPTSNSNNIYPPNNANVYPSNNTNVYPPNNANVYPPNNANVYPPNNTNVYPPTNNNVYPPPSGQGYHQSSYGPGHSYPY</sequence>
<name>A0A9N9BW10_9GLOM</name>
<reference evidence="3" key="1">
    <citation type="submission" date="2021-06" db="EMBL/GenBank/DDBJ databases">
        <authorList>
            <person name="Kallberg Y."/>
            <person name="Tangrot J."/>
            <person name="Rosling A."/>
        </authorList>
    </citation>
    <scope>NUCLEOTIDE SEQUENCE</scope>
    <source>
        <strain evidence="3">CL551</strain>
    </source>
</reference>
<comment type="caution">
    <text evidence="3">The sequence shown here is derived from an EMBL/GenBank/DDBJ whole genome shotgun (WGS) entry which is preliminary data.</text>
</comment>
<proteinExistence type="predicted"/>
<evidence type="ECO:0000313" key="4">
    <source>
        <dbReference type="Proteomes" id="UP000789342"/>
    </source>
</evidence>
<dbReference type="Gene3D" id="2.60.40.150">
    <property type="entry name" value="C2 domain"/>
    <property type="match status" value="1"/>
</dbReference>
<dbReference type="Proteomes" id="UP000789342">
    <property type="component" value="Unassembled WGS sequence"/>
</dbReference>
<dbReference type="InterPro" id="IPR000008">
    <property type="entry name" value="C2_dom"/>
</dbReference>
<dbReference type="PANTHER" id="PTHR47052">
    <property type="entry name" value="CONSERVED SERINE PROLINE-RICH PROTEIN (AFU_ORTHOLOGUE AFUA_2G01790)"/>
    <property type="match status" value="1"/>
</dbReference>
<feature type="region of interest" description="Disordered" evidence="1">
    <location>
        <begin position="145"/>
        <end position="406"/>
    </location>
</feature>
<dbReference type="InterPro" id="IPR035892">
    <property type="entry name" value="C2_domain_sf"/>
</dbReference>
<dbReference type="InterPro" id="IPR052981">
    <property type="entry name" value="Ingression_C2_domain"/>
</dbReference>
<gene>
    <name evidence="3" type="ORF">AMORRO_LOCUS6754</name>
</gene>
<feature type="compositionally biased region" description="Low complexity" evidence="1">
    <location>
        <begin position="328"/>
        <end position="384"/>
    </location>
</feature>
<keyword evidence="4" id="KW-1185">Reference proteome</keyword>
<dbReference type="Pfam" id="PF00168">
    <property type="entry name" value="C2"/>
    <property type="match status" value="1"/>
</dbReference>
<accession>A0A9N9BW10</accession>
<feature type="compositionally biased region" description="Pro residues" evidence="1">
    <location>
        <begin position="153"/>
        <end position="165"/>
    </location>
</feature>
<dbReference type="AlphaFoldDB" id="A0A9N9BW10"/>
<dbReference type="PROSITE" id="PS50004">
    <property type="entry name" value="C2"/>
    <property type="match status" value="1"/>
</dbReference>
<feature type="compositionally biased region" description="Polar residues" evidence="1">
    <location>
        <begin position="249"/>
        <end position="260"/>
    </location>
</feature>
<evidence type="ECO:0000313" key="3">
    <source>
        <dbReference type="EMBL" id="CAG8577392.1"/>
    </source>
</evidence>
<dbReference type="EMBL" id="CAJVPV010004670">
    <property type="protein sequence ID" value="CAG8577392.1"/>
    <property type="molecule type" value="Genomic_DNA"/>
</dbReference>
<dbReference type="OrthoDB" id="270970at2759"/>
<feature type="compositionally biased region" description="Pro residues" evidence="1">
    <location>
        <begin position="174"/>
        <end position="189"/>
    </location>
</feature>
<feature type="domain" description="C2" evidence="2">
    <location>
        <begin position="1"/>
        <end position="105"/>
    </location>
</feature>
<protein>
    <submittedName>
        <fullName evidence="3">11125_t:CDS:1</fullName>
    </submittedName>
</protein>
<dbReference type="PANTHER" id="PTHR47052:SF3">
    <property type="entry name" value="INGRESSION PROTEIN 1"/>
    <property type="match status" value="1"/>
</dbReference>
<dbReference type="SUPFAM" id="SSF49562">
    <property type="entry name" value="C2 domain (Calcium/lipid-binding domain, CaLB)"/>
    <property type="match status" value="1"/>
</dbReference>
<evidence type="ECO:0000259" key="2">
    <source>
        <dbReference type="PROSITE" id="PS50004"/>
    </source>
</evidence>